<dbReference type="InterPro" id="IPR027417">
    <property type="entry name" value="P-loop_NTPase"/>
</dbReference>
<dbReference type="PANTHER" id="PTHR42711">
    <property type="entry name" value="ABC TRANSPORTER ATP-BINDING PROTEIN"/>
    <property type="match status" value="1"/>
</dbReference>
<comment type="similarity">
    <text evidence="1">Belongs to the ABC transporter superfamily.</text>
</comment>
<name>A0AAN1B4F3_MYCSY</name>
<evidence type="ECO:0000313" key="6">
    <source>
        <dbReference type="EMBL" id="UZW64513.1"/>
    </source>
</evidence>
<dbReference type="InterPro" id="IPR003593">
    <property type="entry name" value="AAA+_ATPase"/>
</dbReference>
<reference evidence="6" key="1">
    <citation type="submission" date="2022-10" db="EMBL/GenBank/DDBJ databases">
        <authorList>
            <person name="Wei X."/>
        </authorList>
    </citation>
    <scope>NUCLEOTIDE SEQUENCE</scope>
    <source>
        <strain evidence="6">SD2</strain>
    </source>
</reference>
<dbReference type="RefSeq" id="WP_041351813.1">
    <property type="nucleotide sequence ID" value="NZ_CP012624.1"/>
</dbReference>
<proteinExistence type="inferred from homology"/>
<dbReference type="GO" id="GO:0005524">
    <property type="term" value="F:ATP binding"/>
    <property type="evidence" value="ECO:0007669"/>
    <property type="project" value="UniProtKB-KW"/>
</dbReference>
<evidence type="ECO:0000259" key="5">
    <source>
        <dbReference type="PROSITE" id="PS50893"/>
    </source>
</evidence>
<dbReference type="PANTHER" id="PTHR42711:SF5">
    <property type="entry name" value="ABC TRANSPORTER ATP-BINDING PROTEIN NATA"/>
    <property type="match status" value="1"/>
</dbReference>
<evidence type="ECO:0000256" key="2">
    <source>
        <dbReference type="ARBA" id="ARBA00022448"/>
    </source>
</evidence>
<accession>A0AAN1B4F3</accession>
<evidence type="ECO:0000256" key="3">
    <source>
        <dbReference type="ARBA" id="ARBA00022741"/>
    </source>
</evidence>
<protein>
    <submittedName>
        <fullName evidence="6">ATP-binding cassette domain-containing protein</fullName>
    </submittedName>
</protein>
<dbReference type="Gene3D" id="3.40.50.300">
    <property type="entry name" value="P-loop containing nucleotide triphosphate hydrolases"/>
    <property type="match status" value="1"/>
</dbReference>
<dbReference type="SUPFAM" id="SSF52540">
    <property type="entry name" value="P-loop containing nucleoside triphosphate hydrolases"/>
    <property type="match status" value="1"/>
</dbReference>
<keyword evidence="2" id="KW-0813">Transport</keyword>
<dbReference type="Proteomes" id="UP001164481">
    <property type="component" value="Chromosome"/>
</dbReference>
<keyword evidence="3" id="KW-0547">Nucleotide-binding</keyword>
<feature type="domain" description="ABC transporter" evidence="5">
    <location>
        <begin position="5"/>
        <end position="237"/>
    </location>
</feature>
<dbReference type="InterPro" id="IPR003439">
    <property type="entry name" value="ABC_transporter-like_ATP-bd"/>
</dbReference>
<sequence>MDKILTVQNLNKTYSNFWGRRKKQVLKDLSFDLYKSEKLAIVAKNGAGKTTLAKIISGYIGYESGEIKYNYEFTWSPYEEILLEFQESHNIPFHFVGELINDYKVRGKERLISKDYESYLYEKLNIKRFKGRRFSKLSGGEKQILKLYLSLIVKTKILILDEFTSALDFENKKFVREILMEYLENFDVTLILISHDAGEIRRIADRIIVLRDGKVFNELKDIKSKFKNDDEIEEVLKENIEDIAATNLNKSNTFLNFKRKNK</sequence>
<evidence type="ECO:0000256" key="1">
    <source>
        <dbReference type="ARBA" id="ARBA00005417"/>
    </source>
</evidence>
<dbReference type="AlphaFoldDB" id="A0AAN1B4F3"/>
<dbReference type="GO" id="GO:0016887">
    <property type="term" value="F:ATP hydrolysis activity"/>
    <property type="evidence" value="ECO:0007669"/>
    <property type="project" value="InterPro"/>
</dbReference>
<dbReference type="PROSITE" id="PS50893">
    <property type="entry name" value="ABC_TRANSPORTER_2"/>
    <property type="match status" value="1"/>
</dbReference>
<keyword evidence="4 6" id="KW-0067">ATP-binding</keyword>
<dbReference type="SMART" id="SM00382">
    <property type="entry name" value="AAA"/>
    <property type="match status" value="1"/>
</dbReference>
<dbReference type="InterPro" id="IPR050763">
    <property type="entry name" value="ABC_transporter_ATP-binding"/>
</dbReference>
<evidence type="ECO:0000256" key="4">
    <source>
        <dbReference type="ARBA" id="ARBA00022840"/>
    </source>
</evidence>
<dbReference type="Pfam" id="PF00005">
    <property type="entry name" value="ABC_tran"/>
    <property type="match status" value="1"/>
</dbReference>
<dbReference type="EMBL" id="CP107525">
    <property type="protein sequence ID" value="UZW64513.1"/>
    <property type="molecule type" value="Genomic_DNA"/>
</dbReference>
<organism evidence="6 7">
    <name type="scientific">Mycoplasmopsis synoviae</name>
    <name type="common">Mycoplasma synoviae</name>
    <dbReference type="NCBI Taxonomy" id="2109"/>
    <lineage>
        <taxon>Bacteria</taxon>
        <taxon>Bacillati</taxon>
        <taxon>Mycoplasmatota</taxon>
        <taxon>Mycoplasmoidales</taxon>
        <taxon>Metamycoplasmataceae</taxon>
        <taxon>Mycoplasmopsis</taxon>
    </lineage>
</organism>
<gene>
    <name evidence="6" type="ORF">OIE46_00220</name>
</gene>
<evidence type="ECO:0000313" key="7">
    <source>
        <dbReference type="Proteomes" id="UP001164481"/>
    </source>
</evidence>
<reference evidence="6" key="2">
    <citation type="submission" date="2022-11" db="EMBL/GenBank/DDBJ databases">
        <title>complete genomes of mycoplasma synoviae ZX313 strain and SD2 strain.</title>
        <authorList>
            <person name="Zhong Q."/>
        </authorList>
    </citation>
    <scope>NUCLEOTIDE SEQUENCE</scope>
    <source>
        <strain evidence="6">SD2</strain>
    </source>
</reference>